<evidence type="ECO:0000313" key="3">
    <source>
        <dbReference type="Proteomes" id="UP000824334"/>
    </source>
</evidence>
<accession>A0ABX8THZ4</accession>
<dbReference type="EMBL" id="CP080034">
    <property type="protein sequence ID" value="QYC09692.1"/>
    <property type="molecule type" value="Genomic_DNA"/>
</dbReference>
<dbReference type="Pfam" id="PF19419">
    <property type="entry name" value="DUF5983"/>
    <property type="match status" value="1"/>
</dbReference>
<dbReference type="GeneID" id="94376404"/>
<dbReference type="RefSeq" id="WP_153923446.1">
    <property type="nucleotide sequence ID" value="NZ_CP080034.1"/>
</dbReference>
<protein>
    <recommendedName>
        <fullName evidence="1">DUF5983 domain-containing protein</fullName>
    </recommendedName>
</protein>
<reference evidence="2 3" key="1">
    <citation type="submission" date="2021-07" db="EMBL/GenBank/DDBJ databases">
        <title>Isolation and characterization of bacteria from a gold mining with a capacity of golden bioaccumulation.</title>
        <authorList>
            <person name="Yang X.J."/>
        </authorList>
    </citation>
    <scope>NUCLEOTIDE SEQUENCE [LARGE SCALE GENOMIC DNA]</scope>
    <source>
        <strain evidence="2 3">Au29</strain>
    </source>
</reference>
<dbReference type="InterPro" id="IPR046025">
    <property type="entry name" value="DUF5983"/>
</dbReference>
<keyword evidence="3" id="KW-1185">Reference proteome</keyword>
<organism evidence="2 3">
    <name type="scientific">Brevundimonas nasdae</name>
    <dbReference type="NCBI Taxonomy" id="172043"/>
    <lineage>
        <taxon>Bacteria</taxon>
        <taxon>Pseudomonadati</taxon>
        <taxon>Pseudomonadota</taxon>
        <taxon>Alphaproteobacteria</taxon>
        <taxon>Caulobacterales</taxon>
        <taxon>Caulobacteraceae</taxon>
        <taxon>Brevundimonas</taxon>
    </lineage>
</organism>
<proteinExistence type="predicted"/>
<feature type="domain" description="DUF5983" evidence="1">
    <location>
        <begin position="16"/>
        <end position="100"/>
    </location>
</feature>
<dbReference type="Proteomes" id="UP000824334">
    <property type="component" value="Chromosome"/>
</dbReference>
<name>A0ABX8THZ4_9CAUL</name>
<gene>
    <name evidence="2" type="ORF">KWG56_14040</name>
</gene>
<sequence length="100" mass="11394">MSDFDPKSLDNNTRRMLDVSTAHISQETCDAATAKAISWANTGPTEFGFIVYVHQERDDETHNDLWAVIEFARAWGFDYVMFDRDAPHLPEGAALPVFDW</sequence>
<evidence type="ECO:0000259" key="1">
    <source>
        <dbReference type="Pfam" id="PF19419"/>
    </source>
</evidence>
<evidence type="ECO:0000313" key="2">
    <source>
        <dbReference type="EMBL" id="QYC09692.1"/>
    </source>
</evidence>